<comment type="caution">
    <text evidence="3">The sequence shown here is derived from an EMBL/GenBank/DDBJ whole genome shotgun (WGS) entry which is preliminary data.</text>
</comment>
<sequence length="256" mass="28921">MASNKPPESTSVFDTEEEDGVRDGWCPFIVHGLFGQDIATQTSEEVKLLTIQYYENNSKYLSVGQSSQPQSIYNNPMLYPSMFPWLFPYGLGGIGSTSVSLSSARHKRRLLMYHDKRFQTDPTFPFVCFSHEQVKASTTGSFLLAEKEKFFDITNRILDVDQSVLMELSKHMSKGGVVCPESDKEKDCFQLIHDLDHVGGKVQGSITSKKYMRHELNALMASEGAPSWYITFTPSDQTHPICLYWADGKETFSPDL</sequence>
<dbReference type="InterPro" id="IPR025476">
    <property type="entry name" value="Helitron_helicase-like"/>
</dbReference>
<accession>A0AA39MQ20</accession>
<keyword evidence="1" id="KW-0812">Transmembrane</keyword>
<evidence type="ECO:0000313" key="4">
    <source>
        <dbReference type="Proteomes" id="UP001175226"/>
    </source>
</evidence>
<dbReference type="AlphaFoldDB" id="A0AA39MQ20"/>
<evidence type="ECO:0000313" key="3">
    <source>
        <dbReference type="EMBL" id="KAK0442068.1"/>
    </source>
</evidence>
<organism evidence="3 4">
    <name type="scientific">Armillaria borealis</name>
    <dbReference type="NCBI Taxonomy" id="47425"/>
    <lineage>
        <taxon>Eukaryota</taxon>
        <taxon>Fungi</taxon>
        <taxon>Dikarya</taxon>
        <taxon>Basidiomycota</taxon>
        <taxon>Agaricomycotina</taxon>
        <taxon>Agaricomycetes</taxon>
        <taxon>Agaricomycetidae</taxon>
        <taxon>Agaricales</taxon>
        <taxon>Marasmiineae</taxon>
        <taxon>Physalacriaceae</taxon>
        <taxon>Armillaria</taxon>
    </lineage>
</organism>
<protein>
    <recommendedName>
        <fullName evidence="2">Helitron helicase-like domain-containing protein</fullName>
    </recommendedName>
</protein>
<keyword evidence="1" id="KW-0472">Membrane</keyword>
<keyword evidence="4" id="KW-1185">Reference proteome</keyword>
<dbReference type="EMBL" id="JAUEPT010000027">
    <property type="protein sequence ID" value="KAK0442068.1"/>
    <property type="molecule type" value="Genomic_DNA"/>
</dbReference>
<feature type="transmembrane region" description="Helical" evidence="1">
    <location>
        <begin position="85"/>
        <end position="104"/>
    </location>
</feature>
<keyword evidence="1" id="KW-1133">Transmembrane helix</keyword>
<feature type="domain" description="Helitron helicase-like" evidence="2">
    <location>
        <begin position="110"/>
        <end position="250"/>
    </location>
</feature>
<dbReference type="Pfam" id="PF14214">
    <property type="entry name" value="Helitron_like_N"/>
    <property type="match status" value="1"/>
</dbReference>
<name>A0AA39MQ20_9AGAR</name>
<gene>
    <name evidence="3" type="ORF">EV421DRAFT_1710965</name>
</gene>
<proteinExistence type="predicted"/>
<reference evidence="3" key="1">
    <citation type="submission" date="2023-06" db="EMBL/GenBank/DDBJ databases">
        <authorList>
            <consortium name="Lawrence Berkeley National Laboratory"/>
            <person name="Ahrendt S."/>
            <person name="Sahu N."/>
            <person name="Indic B."/>
            <person name="Wong-Bajracharya J."/>
            <person name="Merenyi Z."/>
            <person name="Ke H.-M."/>
            <person name="Monk M."/>
            <person name="Kocsube S."/>
            <person name="Drula E."/>
            <person name="Lipzen A."/>
            <person name="Balint B."/>
            <person name="Henrissat B."/>
            <person name="Andreopoulos B."/>
            <person name="Martin F.M."/>
            <person name="Harder C.B."/>
            <person name="Rigling D."/>
            <person name="Ford K.L."/>
            <person name="Foster G.D."/>
            <person name="Pangilinan J."/>
            <person name="Papanicolaou A."/>
            <person name="Barry K."/>
            <person name="LaButti K."/>
            <person name="Viragh M."/>
            <person name="Koriabine M."/>
            <person name="Yan M."/>
            <person name="Riley R."/>
            <person name="Champramary S."/>
            <person name="Plett K.L."/>
            <person name="Tsai I.J."/>
            <person name="Slot J."/>
            <person name="Sipos G."/>
            <person name="Plett J."/>
            <person name="Nagy L.G."/>
            <person name="Grigoriev I.V."/>
        </authorList>
    </citation>
    <scope>NUCLEOTIDE SEQUENCE</scope>
    <source>
        <strain evidence="3">FPL87.14</strain>
    </source>
</reference>
<dbReference type="Proteomes" id="UP001175226">
    <property type="component" value="Unassembled WGS sequence"/>
</dbReference>
<evidence type="ECO:0000259" key="2">
    <source>
        <dbReference type="Pfam" id="PF14214"/>
    </source>
</evidence>
<evidence type="ECO:0000256" key="1">
    <source>
        <dbReference type="SAM" id="Phobius"/>
    </source>
</evidence>